<evidence type="ECO:0000256" key="1">
    <source>
        <dbReference type="ARBA" id="ARBA00006865"/>
    </source>
</evidence>
<dbReference type="InterPro" id="IPR050546">
    <property type="entry name" value="Glycosyl_Hydrlase_16"/>
</dbReference>
<dbReference type="PANTHER" id="PTHR10963">
    <property type="entry name" value="GLYCOSYL HYDROLASE-RELATED"/>
    <property type="match status" value="1"/>
</dbReference>
<dbReference type="SUPFAM" id="SSF49785">
    <property type="entry name" value="Galactose-binding domain-like"/>
    <property type="match status" value="3"/>
</dbReference>
<dbReference type="PANTHER" id="PTHR10963:SF55">
    <property type="entry name" value="GLYCOSIDE HYDROLASE FAMILY 16 PROTEIN"/>
    <property type="match status" value="1"/>
</dbReference>
<sequence length="805" mass="89990">MAIMMCGLLMLSGSIYAQAGEKEEKKGEAMKKKQWSLVWSDEFSGTEIDRSKWNFDLGNWIVDADGKGIASGWGNNEKEFYTDSKENAYTKDGKLIIKAKKEQTSDQFGTYDYTSAKVKTKGHFSHKYGRYEIKAKLPAGKGLWPAIWMLPEEDKYGSWAASGEIDIMESWGSKPNLVAGTIHYGEGWPNNKYTGKEYHFKDNSTVTDWHTYALEWEPGELRWYVDGELYQTQNKWYSKGKDNAANFAYPAPFDQNFYLIMNLAVGGWFDGDPDASTTFPQQMEIDYVRVFDLKNGNYADPVEPKLEPVRLPANAKQPLADGNFIYDSAYEQPITDIAAGEVALNKEYWNFVHLPDFGGAGAVSVEQVSGMNFAKTSISNPGSQLYSLQLIQNLSLGQGGKYRVSFDAKSTAPRSLMVKAGAGPDRGWVKYSNEESFNLSDQLQSYEFTFDMLNETDIEARLEFNLGGNGTNPVWIGNVRVEDVTGEAQDENASKQPLPDGNYIYNGTFDQGRMDRMIFWNVKTDDAKAEASVNESSRELKVDIKKSGKSSESVQVLQKGVQLIKGNEYKAIFKARATKPRDIQLDVLSKDGTVSYSEPKIVQLSSKMEEKTVEFTMTDELSDLEGQLIFNMGGAKGDVFLDDIVLLKTTDKIDYGNIDLFPLKNGDFSNGLTSWGSYIHYDAAAMIAADSGKAEIAITNEGNEPWSLILQQENMKLAKGAVYEVSFEARSTKPREAELTVENVQYTRFLSEKLPLADEMQTYSFEFTMPSDDIAAMKFLLGKTLGSPLGAHAIEIDNVVLKVKQ</sequence>
<feature type="chain" id="PRO_5026173024" evidence="3">
    <location>
        <begin position="20"/>
        <end position="805"/>
    </location>
</feature>
<dbReference type="InterPro" id="IPR008979">
    <property type="entry name" value="Galactose-bd-like_sf"/>
</dbReference>
<evidence type="ECO:0000256" key="3">
    <source>
        <dbReference type="SAM" id="SignalP"/>
    </source>
</evidence>
<name>A0A6I2MA53_9BACI</name>
<comment type="caution">
    <text evidence="5">The sequence shown here is derived from an EMBL/GenBank/DDBJ whole genome shotgun (WGS) entry which is preliminary data.</text>
</comment>
<dbReference type="PROSITE" id="PS51762">
    <property type="entry name" value="GH16_2"/>
    <property type="match status" value="1"/>
</dbReference>
<gene>
    <name evidence="5" type="ORF">GJU41_14105</name>
</gene>
<dbReference type="InterPro" id="IPR013320">
    <property type="entry name" value="ConA-like_dom_sf"/>
</dbReference>
<dbReference type="Pfam" id="PF02018">
    <property type="entry name" value="CBM_4_9"/>
    <property type="match status" value="2"/>
</dbReference>
<dbReference type="Pfam" id="PF00722">
    <property type="entry name" value="Glyco_hydro_16"/>
    <property type="match status" value="1"/>
</dbReference>
<dbReference type="EMBL" id="WKKF01000003">
    <property type="protein sequence ID" value="MRX55110.1"/>
    <property type="molecule type" value="Genomic_DNA"/>
</dbReference>
<keyword evidence="2 5" id="KW-0378">Hydrolase</keyword>
<evidence type="ECO:0000256" key="2">
    <source>
        <dbReference type="ARBA" id="ARBA00022801"/>
    </source>
</evidence>
<dbReference type="AlphaFoldDB" id="A0A6I2MA53"/>
<dbReference type="InterPro" id="IPR000757">
    <property type="entry name" value="Beta-glucanase-like"/>
</dbReference>
<dbReference type="Gene3D" id="2.60.120.200">
    <property type="match status" value="1"/>
</dbReference>
<dbReference type="Gene3D" id="2.60.120.260">
    <property type="entry name" value="Galactose-binding domain-like"/>
    <property type="match status" value="3"/>
</dbReference>
<accession>A0A6I2MA53</accession>
<comment type="similarity">
    <text evidence="1">Belongs to the glycosyl hydrolase 16 family.</text>
</comment>
<evidence type="ECO:0000259" key="4">
    <source>
        <dbReference type="PROSITE" id="PS51762"/>
    </source>
</evidence>
<feature type="domain" description="GH16" evidence="4">
    <location>
        <begin position="16"/>
        <end position="296"/>
    </location>
</feature>
<keyword evidence="3" id="KW-0732">Signal</keyword>
<feature type="signal peptide" evidence="3">
    <location>
        <begin position="1"/>
        <end position="19"/>
    </location>
</feature>
<dbReference type="InterPro" id="IPR003305">
    <property type="entry name" value="CenC_carb-bd"/>
</dbReference>
<evidence type="ECO:0000313" key="6">
    <source>
        <dbReference type="Proteomes" id="UP000441585"/>
    </source>
</evidence>
<dbReference type="CDD" id="cd08023">
    <property type="entry name" value="GH16_laminarinase_like"/>
    <property type="match status" value="1"/>
</dbReference>
<protein>
    <submittedName>
        <fullName evidence="5">Family 16 glycosylhydrolase</fullName>
    </submittedName>
</protein>
<organism evidence="5 6">
    <name type="scientific">Metabacillus idriensis</name>
    <dbReference type="NCBI Taxonomy" id="324768"/>
    <lineage>
        <taxon>Bacteria</taxon>
        <taxon>Bacillati</taxon>
        <taxon>Bacillota</taxon>
        <taxon>Bacilli</taxon>
        <taxon>Bacillales</taxon>
        <taxon>Bacillaceae</taxon>
        <taxon>Metabacillus</taxon>
    </lineage>
</organism>
<dbReference type="Proteomes" id="UP000441585">
    <property type="component" value="Unassembled WGS sequence"/>
</dbReference>
<evidence type="ECO:0000313" key="5">
    <source>
        <dbReference type="EMBL" id="MRX55110.1"/>
    </source>
</evidence>
<dbReference type="GO" id="GO:0005975">
    <property type="term" value="P:carbohydrate metabolic process"/>
    <property type="evidence" value="ECO:0007669"/>
    <property type="project" value="InterPro"/>
</dbReference>
<dbReference type="GO" id="GO:0004553">
    <property type="term" value="F:hydrolase activity, hydrolyzing O-glycosyl compounds"/>
    <property type="evidence" value="ECO:0007669"/>
    <property type="project" value="InterPro"/>
</dbReference>
<proteinExistence type="inferred from homology"/>
<keyword evidence="6" id="KW-1185">Reference proteome</keyword>
<reference evidence="5 6" key="1">
    <citation type="submission" date="2019-11" db="EMBL/GenBank/DDBJ databases">
        <title>Bacillus idriensis genome.</title>
        <authorList>
            <person name="Konopka E.N."/>
            <person name="Newman J.D."/>
        </authorList>
    </citation>
    <scope>NUCLEOTIDE SEQUENCE [LARGE SCALE GENOMIC DNA]</scope>
    <source>
        <strain evidence="5 6">DSM 19097</strain>
    </source>
</reference>
<dbReference type="SUPFAM" id="SSF49899">
    <property type="entry name" value="Concanavalin A-like lectins/glucanases"/>
    <property type="match status" value="1"/>
</dbReference>